<feature type="region of interest" description="Disordered" evidence="1">
    <location>
        <begin position="1"/>
        <end position="107"/>
    </location>
</feature>
<evidence type="ECO:0000313" key="3">
    <source>
        <dbReference type="Proteomes" id="UP001501447"/>
    </source>
</evidence>
<protein>
    <submittedName>
        <fullName evidence="2">Uncharacterized protein</fullName>
    </submittedName>
</protein>
<comment type="caution">
    <text evidence="2">The sequence shown here is derived from an EMBL/GenBank/DDBJ whole genome shotgun (WGS) entry which is preliminary data.</text>
</comment>
<name>A0ABN3PUP3_9ACTN</name>
<keyword evidence="3" id="KW-1185">Reference proteome</keyword>
<accession>A0ABN3PUP3</accession>
<dbReference type="EMBL" id="BAAARJ010000004">
    <property type="protein sequence ID" value="GAA2603271.1"/>
    <property type="molecule type" value="Genomic_DNA"/>
</dbReference>
<organism evidence="2 3">
    <name type="scientific">Streptomyces axinellae</name>
    <dbReference type="NCBI Taxonomy" id="552788"/>
    <lineage>
        <taxon>Bacteria</taxon>
        <taxon>Bacillati</taxon>
        <taxon>Actinomycetota</taxon>
        <taxon>Actinomycetes</taxon>
        <taxon>Kitasatosporales</taxon>
        <taxon>Streptomycetaceae</taxon>
        <taxon>Streptomyces</taxon>
    </lineage>
</organism>
<dbReference type="Proteomes" id="UP001501447">
    <property type="component" value="Unassembled WGS sequence"/>
</dbReference>
<sequence length="107" mass="11160">MGGEETRITSHMADITPGGAQRVGPHHPALEAYLGSAPTTTPARPPQTPCAWRPALPRRGAPGFPSRYAPAPFCCRSGTLPRPARTPSATGSAPFPDRPGGLRSQHG</sequence>
<reference evidence="2 3" key="1">
    <citation type="journal article" date="2019" name="Int. J. Syst. Evol. Microbiol.">
        <title>The Global Catalogue of Microorganisms (GCM) 10K type strain sequencing project: providing services to taxonomists for standard genome sequencing and annotation.</title>
        <authorList>
            <consortium name="The Broad Institute Genomics Platform"/>
            <consortium name="The Broad Institute Genome Sequencing Center for Infectious Disease"/>
            <person name="Wu L."/>
            <person name="Ma J."/>
        </authorList>
    </citation>
    <scope>NUCLEOTIDE SEQUENCE [LARGE SCALE GENOMIC DNA]</scope>
    <source>
        <strain evidence="2 3">JCM 16373</strain>
    </source>
</reference>
<evidence type="ECO:0000313" key="2">
    <source>
        <dbReference type="EMBL" id="GAA2603271.1"/>
    </source>
</evidence>
<gene>
    <name evidence="2" type="ORF">GCM10009863_16020</name>
</gene>
<proteinExistence type="predicted"/>
<evidence type="ECO:0000256" key="1">
    <source>
        <dbReference type="SAM" id="MobiDB-lite"/>
    </source>
</evidence>